<dbReference type="Gene3D" id="2.60.120.830">
    <property type="match status" value="1"/>
</dbReference>
<dbReference type="AlphaFoldDB" id="A0A9P0GU09"/>
<dbReference type="FunFam" id="2.20.100.10:FF:000006">
    <property type="entry name" value="A disintegrin and metalloproteinase with thrombospondin motifs 1"/>
    <property type="match status" value="1"/>
</dbReference>
<feature type="disulfide bond" evidence="15">
    <location>
        <begin position="538"/>
        <end position="549"/>
    </location>
</feature>
<feature type="disulfide bond" evidence="15">
    <location>
        <begin position="425"/>
        <end position="452"/>
    </location>
</feature>
<dbReference type="SUPFAM" id="SSF55486">
    <property type="entry name" value="Metalloproteases ('zincins'), catalytic domain"/>
    <property type="match status" value="1"/>
</dbReference>
<keyword evidence="3" id="KW-0272">Extracellular matrix</keyword>
<sequence length="973" mass="110713">MSRLIRPYKGSRHWFFVSLTLISVASAEYKGLYTPFLSNAHETIPKRVTPTAEHLSDDVTTYHKSSDPVHFNISLEEDVYFLVLRPSNAFFTKSVVIERRSRDNYTRMEPSLKGRSCHFQGIIDGQENSRVAVSACNGLTGVIISNKGKYYIEPAHHPSKKVQPGHKHLIYKRSAALTNYPKRRKKKRRRQNNCGTRVPKRWTLLEWQNQHGKLKVQRKKPKPRNVVKIPNVRRSNMRKYKYRRNKKKIGRNQRSVSLNHYVETLVVADASMVDFHQDGDIETYILTLMNMVSMLFQDPSLGNSVSIVVVKIILIEDPQSEPVLNVSTNADVTLRSFCKWQLGLNPGKDSHPHHHDVAILVTRKDICARQEAPCGTLGVAHIGGMCKASRSCSVNEDNGIMSAHTIAHELGHNFGMIHDTEKTGCKRREGNVIHIMTPNFEADTVTVNWSNCSRKDITRFLDKGLGQCLKDKPKDLDRYKYPDLPAGVMYDANYQCKLQFGKKATLCTPPDEICLHLWCSINNTCTTLLRPAAEGTYCGKHKWCKDRECVLMLEPPAPIDGGWGDWSSWSECSKSCGAGVSVMERECNHPTPAYGGKYCVGERKRYRICNTQACPPGEPTFRAKQCSEHDDEVYEGRKYKWQPYFDEGEPCQLYCSDANETVIVPWGEYAKDGTPCSVVSRDVCISGICKKVGCDWVVDSQTEEDDCGICQGDGSKCDKKQGVYDKQNWSPGYREIVVIPKGARNIRIEEKDHSANYISIGSALERKFYLNGERHIFLPGEYTVAGTQALYGRDNHLEKIRIPGPIMEPIVVYIYYRGNTFNPGVKYKYSIWKQAKPIEVKYLWILGEWSQCSVTCGGGTQQREPLCQELVLERMSSEIERPNVVDEYYCEPQDKPDMQMRACNEDNCPSRWWFGPWQACSASCMGKGKKPMKRRSVVCVDGTEMALPDKFCDKRNKPFEYKPCTSIPVCEDI</sequence>
<evidence type="ECO:0000256" key="11">
    <source>
        <dbReference type="ARBA" id="ARBA00023157"/>
    </source>
</evidence>
<keyword evidence="20" id="KW-1185">Reference proteome</keyword>
<feature type="binding site" evidence="14">
    <location>
        <position position="349"/>
    </location>
    <ligand>
        <name>Ca(2+)</name>
        <dbReference type="ChEBI" id="CHEBI:29108"/>
        <label>1</label>
    </ligand>
</feature>
<dbReference type="EMBL" id="OU898282">
    <property type="protein sequence ID" value="CAH1284005.1"/>
    <property type="molecule type" value="Genomic_DNA"/>
</dbReference>
<evidence type="ECO:0000256" key="10">
    <source>
        <dbReference type="ARBA" id="ARBA00023049"/>
    </source>
</evidence>
<dbReference type="Pfam" id="PF01562">
    <property type="entry name" value="Pep_M12B_propep"/>
    <property type="match status" value="1"/>
</dbReference>
<feature type="chain" id="PRO_5040269843" description="Peptidase M12B domain-containing protein" evidence="17">
    <location>
        <begin position="28"/>
        <end position="973"/>
    </location>
</feature>
<organism evidence="19 20">
    <name type="scientific">Diabrotica balteata</name>
    <name type="common">Banded cucumber beetle</name>
    <dbReference type="NCBI Taxonomy" id="107213"/>
    <lineage>
        <taxon>Eukaryota</taxon>
        <taxon>Metazoa</taxon>
        <taxon>Ecdysozoa</taxon>
        <taxon>Arthropoda</taxon>
        <taxon>Hexapoda</taxon>
        <taxon>Insecta</taxon>
        <taxon>Pterygota</taxon>
        <taxon>Neoptera</taxon>
        <taxon>Endopterygota</taxon>
        <taxon>Coleoptera</taxon>
        <taxon>Polyphaga</taxon>
        <taxon>Cucujiformia</taxon>
        <taxon>Chrysomeloidea</taxon>
        <taxon>Chrysomelidae</taxon>
        <taxon>Galerucinae</taxon>
        <taxon>Diabroticina</taxon>
        <taxon>Diabroticites</taxon>
        <taxon>Diabrotica</taxon>
    </lineage>
</organism>
<dbReference type="GO" id="GO:0046872">
    <property type="term" value="F:metal ion binding"/>
    <property type="evidence" value="ECO:0007669"/>
    <property type="project" value="UniProtKB-KW"/>
</dbReference>
<evidence type="ECO:0000256" key="6">
    <source>
        <dbReference type="ARBA" id="ARBA00022729"/>
    </source>
</evidence>
<dbReference type="OrthoDB" id="412680at2759"/>
<evidence type="ECO:0000256" key="5">
    <source>
        <dbReference type="ARBA" id="ARBA00022723"/>
    </source>
</evidence>
<feature type="disulfide bond" evidence="15">
    <location>
        <begin position="572"/>
        <end position="609"/>
    </location>
</feature>
<dbReference type="Proteomes" id="UP001153709">
    <property type="component" value="Chromosome 7"/>
</dbReference>
<comment type="caution">
    <text evidence="16">Lacks conserved residue(s) required for the propagation of feature annotation.</text>
</comment>
<feature type="active site" evidence="13 16">
    <location>
        <position position="409"/>
    </location>
</feature>
<evidence type="ECO:0000256" key="8">
    <source>
        <dbReference type="ARBA" id="ARBA00022801"/>
    </source>
</evidence>
<dbReference type="GO" id="GO:0004222">
    <property type="term" value="F:metalloendopeptidase activity"/>
    <property type="evidence" value="ECO:0007669"/>
    <property type="project" value="InterPro"/>
</dbReference>
<feature type="binding site" evidence="14 16">
    <location>
        <position position="412"/>
    </location>
    <ligand>
        <name>Zn(2+)</name>
        <dbReference type="ChEBI" id="CHEBI:29105"/>
        <note>catalytic</note>
    </ligand>
</feature>
<feature type="binding site" evidence="14">
    <location>
        <position position="468"/>
    </location>
    <ligand>
        <name>Ca(2+)</name>
        <dbReference type="ChEBI" id="CHEBI:29108"/>
        <label>1</label>
    </ligand>
</feature>
<evidence type="ECO:0000256" key="14">
    <source>
        <dbReference type="PIRSR" id="PIRSR613273-2"/>
    </source>
</evidence>
<feature type="disulfide bond" evidence="15">
    <location>
        <begin position="507"/>
        <end position="525"/>
    </location>
</feature>
<dbReference type="Pfam" id="PF00090">
    <property type="entry name" value="TSP_1"/>
    <property type="match status" value="1"/>
</dbReference>
<keyword evidence="9 14" id="KW-0862">Zinc</keyword>
<feature type="disulfide bond" evidence="15">
    <location>
        <begin position="587"/>
        <end position="599"/>
    </location>
</feature>
<evidence type="ECO:0000256" key="13">
    <source>
        <dbReference type="PIRSR" id="PIRSR613273-1"/>
    </source>
</evidence>
<keyword evidence="8" id="KW-0378">Hydrolase</keyword>
<dbReference type="Gene3D" id="3.40.1620.60">
    <property type="match status" value="1"/>
</dbReference>
<dbReference type="GO" id="GO:0030198">
    <property type="term" value="P:extracellular matrix organization"/>
    <property type="evidence" value="ECO:0007669"/>
    <property type="project" value="InterPro"/>
</dbReference>
<evidence type="ECO:0000259" key="18">
    <source>
        <dbReference type="PROSITE" id="PS50215"/>
    </source>
</evidence>
<feature type="disulfide bond" evidence="15">
    <location>
        <begin position="386"/>
        <end position="468"/>
    </location>
</feature>
<proteinExistence type="predicted"/>
<evidence type="ECO:0000256" key="15">
    <source>
        <dbReference type="PIRSR" id="PIRSR613273-3"/>
    </source>
</evidence>
<gene>
    <name evidence="19" type="ORF">DIABBA_LOCUS11417</name>
</gene>
<evidence type="ECO:0000256" key="2">
    <source>
        <dbReference type="ARBA" id="ARBA00022525"/>
    </source>
</evidence>
<feature type="binding site" evidence="14">
    <location>
        <position position="471"/>
    </location>
    <ligand>
        <name>Ca(2+)</name>
        <dbReference type="ChEBI" id="CHEBI:29108"/>
        <label>1</label>
    </ligand>
</feature>
<keyword evidence="10" id="KW-0482">Metalloprotease</keyword>
<keyword evidence="5 14" id="KW-0479">Metal-binding</keyword>
<dbReference type="PANTHER" id="PTHR13723">
    <property type="entry name" value="ADAMTS A DISINTEGRIN AND METALLOPROTEASE WITH THROMBOSPONDIN MOTIFS PROTEASE"/>
    <property type="match status" value="1"/>
</dbReference>
<dbReference type="Pfam" id="PF19236">
    <property type="entry name" value="ADAMTS_CR_3"/>
    <property type="match status" value="1"/>
</dbReference>
<feature type="disulfide bond" evidence="15">
    <location>
        <begin position="576"/>
        <end position="614"/>
    </location>
</feature>
<dbReference type="InterPro" id="IPR036383">
    <property type="entry name" value="TSP1_rpt_sf"/>
</dbReference>
<dbReference type="Pfam" id="PF01421">
    <property type="entry name" value="Reprolysin"/>
    <property type="match status" value="1"/>
</dbReference>
<dbReference type="PRINTS" id="PR01857">
    <property type="entry name" value="ADAMTSFAMILY"/>
</dbReference>
<dbReference type="GO" id="GO:0006508">
    <property type="term" value="P:proteolysis"/>
    <property type="evidence" value="ECO:0007669"/>
    <property type="project" value="UniProtKB-KW"/>
</dbReference>
<accession>A0A9P0GU09</accession>
<dbReference type="InterPro" id="IPR045371">
    <property type="entry name" value="ADAMTS_CR_3"/>
</dbReference>
<dbReference type="InterPro" id="IPR001590">
    <property type="entry name" value="Peptidase_M12B"/>
</dbReference>
<dbReference type="InterPro" id="IPR013273">
    <property type="entry name" value="ADAMTS/ADAMTS-like"/>
</dbReference>
<dbReference type="InterPro" id="IPR050439">
    <property type="entry name" value="ADAMTS_ADAMTS-like"/>
</dbReference>
<name>A0A9P0GU09_DIABA</name>
<dbReference type="FunFam" id="3.40.390.10:FF:000001">
    <property type="entry name" value="A disintegrin and metalloproteinase with thrombospondin motifs 1"/>
    <property type="match status" value="1"/>
</dbReference>
<reference evidence="19" key="1">
    <citation type="submission" date="2022-01" db="EMBL/GenBank/DDBJ databases">
        <authorList>
            <person name="King R."/>
        </authorList>
    </citation>
    <scope>NUCLEOTIDE SEQUENCE</scope>
</reference>
<keyword evidence="7" id="KW-0677">Repeat</keyword>
<comment type="cofactor">
    <cofactor evidence="14">
        <name>Zn(2+)</name>
        <dbReference type="ChEBI" id="CHEBI:29105"/>
    </cofactor>
    <text evidence="14">Binds 1 zinc ion per subunit.</text>
</comment>
<dbReference type="PANTHER" id="PTHR13723:SF200">
    <property type="entry name" value="ADAM METALLOPEPTIDASE WITH THROMBOSPONDIN TYPE 1 MOTIF B, ISOFORM B"/>
    <property type="match status" value="1"/>
</dbReference>
<dbReference type="Pfam" id="PF05986">
    <property type="entry name" value="ADAMTS_spacer1"/>
    <property type="match status" value="1"/>
</dbReference>
<keyword evidence="6 17" id="KW-0732">Signal</keyword>
<feature type="binding site" evidence="14">
    <location>
        <position position="349"/>
    </location>
    <ligand>
        <name>Ca(2+)</name>
        <dbReference type="ChEBI" id="CHEBI:29108"/>
        <label>2</label>
    </ligand>
</feature>
<feature type="disulfide bond" evidence="15">
    <location>
        <begin position="338"/>
        <end position="392"/>
    </location>
</feature>
<dbReference type="Gene3D" id="2.20.100.10">
    <property type="entry name" value="Thrombospondin type-1 (TSP1) repeat"/>
    <property type="match status" value="3"/>
</dbReference>
<feature type="disulfide bond" evidence="15">
    <location>
        <begin position="367"/>
        <end position="374"/>
    </location>
</feature>
<keyword evidence="12" id="KW-0325">Glycoprotein</keyword>
<keyword evidence="4" id="KW-0645">Protease</keyword>
<dbReference type="InterPro" id="IPR000884">
    <property type="entry name" value="TSP1_rpt"/>
</dbReference>
<dbReference type="SUPFAM" id="SSF82895">
    <property type="entry name" value="TSP-1 type 1 repeat"/>
    <property type="match status" value="3"/>
</dbReference>
<dbReference type="InterPro" id="IPR024079">
    <property type="entry name" value="MetalloPept_cat_dom_sf"/>
</dbReference>
<feature type="binding site" evidence="14">
    <location>
        <position position="471"/>
    </location>
    <ligand>
        <name>Ca(2+)</name>
        <dbReference type="ChEBI" id="CHEBI:29108"/>
        <label>2</label>
    </ligand>
</feature>
<dbReference type="PROSITE" id="PS50092">
    <property type="entry name" value="TSP1"/>
    <property type="match status" value="3"/>
</dbReference>
<evidence type="ECO:0000256" key="9">
    <source>
        <dbReference type="ARBA" id="ARBA00022833"/>
    </source>
</evidence>
<dbReference type="Gene3D" id="3.40.390.10">
    <property type="entry name" value="Collagenase (Catalytic Domain)"/>
    <property type="match status" value="1"/>
</dbReference>
<dbReference type="FunFam" id="2.60.120.830:FF:000001">
    <property type="entry name" value="A disintegrin and metalloproteinase with thrombospondin motifs 1"/>
    <property type="match status" value="1"/>
</dbReference>
<dbReference type="InterPro" id="IPR041645">
    <property type="entry name" value="ADAMTS_CR_2"/>
</dbReference>
<feature type="binding site" evidence="14">
    <location>
        <position position="263"/>
    </location>
    <ligand>
        <name>Ca(2+)</name>
        <dbReference type="ChEBI" id="CHEBI:29108"/>
        <label>1</label>
    </ligand>
</feature>
<feature type="disulfide bond" evidence="15">
    <location>
        <begin position="496"/>
        <end position="519"/>
    </location>
</feature>
<feature type="binding site" evidence="14">
    <location>
        <position position="356"/>
    </location>
    <ligand>
        <name>Ca(2+)</name>
        <dbReference type="ChEBI" id="CHEBI:29108"/>
        <label>1</label>
    </ligand>
</feature>
<evidence type="ECO:0000256" key="1">
    <source>
        <dbReference type="ARBA" id="ARBA00004498"/>
    </source>
</evidence>
<protein>
    <recommendedName>
        <fullName evidence="18">Peptidase M12B domain-containing protein</fullName>
    </recommendedName>
</protein>
<dbReference type="InterPro" id="IPR010294">
    <property type="entry name" value="ADAMTS_spacer1"/>
</dbReference>
<keyword evidence="2" id="KW-0964">Secreted</keyword>
<evidence type="ECO:0000313" key="19">
    <source>
        <dbReference type="EMBL" id="CAH1284005.1"/>
    </source>
</evidence>
<evidence type="ECO:0000256" key="4">
    <source>
        <dbReference type="ARBA" id="ARBA00022670"/>
    </source>
</evidence>
<evidence type="ECO:0000256" key="16">
    <source>
        <dbReference type="PROSITE-ProRule" id="PRU00276"/>
    </source>
</evidence>
<evidence type="ECO:0000256" key="7">
    <source>
        <dbReference type="ARBA" id="ARBA00022737"/>
    </source>
</evidence>
<comment type="subcellular location">
    <subcellularLocation>
        <location evidence="1">Secreted</location>
        <location evidence="1">Extracellular space</location>
        <location evidence="1">Extracellular matrix</location>
    </subcellularLocation>
</comment>
<evidence type="ECO:0000313" key="20">
    <source>
        <dbReference type="Proteomes" id="UP001153709"/>
    </source>
</evidence>
<dbReference type="PROSITE" id="PS50215">
    <property type="entry name" value="ADAM_MEPRO"/>
    <property type="match status" value="1"/>
</dbReference>
<dbReference type="Pfam" id="PF19030">
    <property type="entry name" value="TSP1_ADAMTS"/>
    <property type="match status" value="2"/>
</dbReference>
<feature type="disulfide bond" evidence="15">
    <location>
        <begin position="514"/>
        <end position="544"/>
    </location>
</feature>
<feature type="binding site" evidence="14 16">
    <location>
        <position position="408"/>
    </location>
    <ligand>
        <name>Zn(2+)</name>
        <dbReference type="ChEBI" id="CHEBI:29105"/>
        <note>catalytic</note>
    </ligand>
</feature>
<feature type="domain" description="Peptidase M12B" evidence="18">
    <location>
        <begin position="260"/>
        <end position="473"/>
    </location>
</feature>
<evidence type="ECO:0000256" key="12">
    <source>
        <dbReference type="ARBA" id="ARBA00023180"/>
    </source>
</evidence>
<evidence type="ECO:0000256" key="17">
    <source>
        <dbReference type="SAM" id="SignalP"/>
    </source>
</evidence>
<feature type="binding site" evidence="14 16">
    <location>
        <position position="418"/>
    </location>
    <ligand>
        <name>Zn(2+)</name>
        <dbReference type="ChEBI" id="CHEBI:29105"/>
        <note>catalytic</note>
    </ligand>
</feature>
<dbReference type="InterPro" id="IPR002870">
    <property type="entry name" value="Peptidase_M12B_N"/>
</dbReference>
<dbReference type="Pfam" id="PF17771">
    <property type="entry name" value="ADAMTS_CR_2"/>
    <property type="match status" value="1"/>
</dbReference>
<keyword evidence="11 15" id="KW-1015">Disulfide bond</keyword>
<keyword evidence="14" id="KW-0106">Calcium</keyword>
<dbReference type="SMART" id="SM00209">
    <property type="entry name" value="TSP1"/>
    <property type="match status" value="3"/>
</dbReference>
<evidence type="ECO:0000256" key="3">
    <source>
        <dbReference type="ARBA" id="ARBA00022530"/>
    </source>
</evidence>
<dbReference type="CDD" id="cd04273">
    <property type="entry name" value="ZnMc_ADAMTS_like"/>
    <property type="match status" value="1"/>
</dbReference>
<feature type="binding site" evidence="14">
    <location>
        <position position="263"/>
    </location>
    <ligand>
        <name>Ca(2+)</name>
        <dbReference type="ChEBI" id="CHEBI:29108"/>
        <label>2</label>
    </ligand>
</feature>
<dbReference type="GO" id="GO:0031012">
    <property type="term" value="C:extracellular matrix"/>
    <property type="evidence" value="ECO:0007669"/>
    <property type="project" value="TreeGrafter"/>
</dbReference>
<feature type="signal peptide" evidence="17">
    <location>
        <begin position="1"/>
        <end position="27"/>
    </location>
</feature>